<dbReference type="EMBL" id="FOJI01000004">
    <property type="protein sequence ID" value="SEW10775.1"/>
    <property type="molecule type" value="Genomic_DNA"/>
</dbReference>
<keyword evidence="2" id="KW-0472">Membrane</keyword>
<keyword evidence="4" id="KW-1185">Reference proteome</keyword>
<organism evidence="3 4">
    <name type="scientific">[Clostridium] fimetarium</name>
    <dbReference type="NCBI Taxonomy" id="99656"/>
    <lineage>
        <taxon>Bacteria</taxon>
        <taxon>Bacillati</taxon>
        <taxon>Bacillota</taxon>
        <taxon>Clostridia</taxon>
        <taxon>Lachnospirales</taxon>
        <taxon>Lachnospiraceae</taxon>
    </lineage>
</organism>
<accession>A0A1I0P980</accession>
<keyword evidence="2" id="KW-1133">Transmembrane helix</keyword>
<feature type="transmembrane region" description="Helical" evidence="2">
    <location>
        <begin position="129"/>
        <end position="154"/>
    </location>
</feature>
<name>A0A1I0P980_9FIRM</name>
<evidence type="ECO:0000313" key="3">
    <source>
        <dbReference type="EMBL" id="SEW10775.1"/>
    </source>
</evidence>
<feature type="transmembrane region" description="Helical" evidence="2">
    <location>
        <begin position="166"/>
        <end position="188"/>
    </location>
</feature>
<feature type="region of interest" description="Disordered" evidence="1">
    <location>
        <begin position="1"/>
        <end position="20"/>
    </location>
</feature>
<protein>
    <submittedName>
        <fullName evidence="3">Uncharacterized protein</fullName>
    </submittedName>
</protein>
<evidence type="ECO:0000256" key="1">
    <source>
        <dbReference type="SAM" id="MobiDB-lite"/>
    </source>
</evidence>
<evidence type="ECO:0000256" key="2">
    <source>
        <dbReference type="SAM" id="Phobius"/>
    </source>
</evidence>
<dbReference type="AlphaFoldDB" id="A0A1I0P980"/>
<dbReference type="Proteomes" id="UP000199701">
    <property type="component" value="Unassembled WGS sequence"/>
</dbReference>
<feature type="transmembrane region" description="Helical" evidence="2">
    <location>
        <begin position="29"/>
        <end position="47"/>
    </location>
</feature>
<gene>
    <name evidence="3" type="ORF">SAMN05421659_104259</name>
</gene>
<reference evidence="3 4" key="1">
    <citation type="submission" date="2016-10" db="EMBL/GenBank/DDBJ databases">
        <authorList>
            <person name="de Groot N.N."/>
        </authorList>
    </citation>
    <scope>NUCLEOTIDE SEQUENCE [LARGE SCALE GENOMIC DNA]</scope>
    <source>
        <strain evidence="3 4">DSM 9179</strain>
    </source>
</reference>
<sequence length="215" mass="24540">MAYSAFEGYDNKSNGQNSKEEKWEKSAHAAKWILLSLIIACSLIYAVKLNVQDIILKMNGNSIATEFKNGTTFKGVNKDGNAVTVEYKKKTTISIVKRNLADYSKTYNITETNQYGKNRITAFNDNNGIIHIVPIMFSMISPFDIEKVTVYYYGDDVGKAKALNSLWFWVVLYVLLIAMLFICVKAAYRITFPKTHIRLEVDEDKKPHKSIWKKA</sequence>
<keyword evidence="2" id="KW-0812">Transmembrane</keyword>
<evidence type="ECO:0000313" key="4">
    <source>
        <dbReference type="Proteomes" id="UP000199701"/>
    </source>
</evidence>
<proteinExistence type="predicted"/>
<dbReference type="RefSeq" id="WP_092452163.1">
    <property type="nucleotide sequence ID" value="NZ_FOJI01000004.1"/>
</dbReference>
<dbReference type="STRING" id="99656.SAMN05421659_104259"/>